<keyword evidence="9" id="KW-1185">Reference proteome</keyword>
<evidence type="ECO:0000256" key="6">
    <source>
        <dbReference type="SAM" id="SignalP"/>
    </source>
</evidence>
<dbReference type="EMBL" id="FUZF01000021">
    <property type="protein sequence ID" value="SKC02835.1"/>
    <property type="molecule type" value="Genomic_DNA"/>
</dbReference>
<feature type="domain" description="RagB/SusD" evidence="7">
    <location>
        <begin position="375"/>
        <end position="463"/>
    </location>
</feature>
<evidence type="ECO:0000256" key="2">
    <source>
        <dbReference type="ARBA" id="ARBA00006275"/>
    </source>
</evidence>
<evidence type="ECO:0000256" key="3">
    <source>
        <dbReference type="ARBA" id="ARBA00022729"/>
    </source>
</evidence>
<evidence type="ECO:0000256" key="1">
    <source>
        <dbReference type="ARBA" id="ARBA00004442"/>
    </source>
</evidence>
<name>A0A1T5G2Y7_9SPHI</name>
<accession>A0A1T5G2Y7</accession>
<dbReference type="SUPFAM" id="SSF48452">
    <property type="entry name" value="TPR-like"/>
    <property type="match status" value="1"/>
</dbReference>
<dbReference type="InterPro" id="IPR012944">
    <property type="entry name" value="SusD_RagB_dom"/>
</dbReference>
<keyword evidence="4" id="KW-0472">Membrane</keyword>
<comment type="subcellular location">
    <subcellularLocation>
        <location evidence="1">Cell outer membrane</location>
    </subcellularLocation>
</comment>
<gene>
    <name evidence="8" type="ORF">SAMN05660841_03716</name>
</gene>
<reference evidence="9" key="1">
    <citation type="submission" date="2017-02" db="EMBL/GenBank/DDBJ databases">
        <authorList>
            <person name="Varghese N."/>
            <person name="Submissions S."/>
        </authorList>
    </citation>
    <scope>NUCLEOTIDE SEQUENCE [LARGE SCALE GENOMIC DNA]</scope>
    <source>
        <strain evidence="9">DSM 24091</strain>
    </source>
</reference>
<feature type="signal peptide" evidence="6">
    <location>
        <begin position="1"/>
        <end position="22"/>
    </location>
</feature>
<dbReference type="RefSeq" id="WP_176141127.1">
    <property type="nucleotide sequence ID" value="NZ_FUZF01000021.1"/>
</dbReference>
<evidence type="ECO:0000313" key="8">
    <source>
        <dbReference type="EMBL" id="SKC02835.1"/>
    </source>
</evidence>
<evidence type="ECO:0000259" key="7">
    <source>
        <dbReference type="Pfam" id="PF07980"/>
    </source>
</evidence>
<keyword evidence="5" id="KW-0998">Cell outer membrane</keyword>
<feature type="chain" id="PRO_5012211174" evidence="6">
    <location>
        <begin position="23"/>
        <end position="517"/>
    </location>
</feature>
<dbReference type="AlphaFoldDB" id="A0A1T5G2Y7"/>
<dbReference type="Pfam" id="PF07980">
    <property type="entry name" value="SusD_RagB"/>
    <property type="match status" value="1"/>
</dbReference>
<comment type="similarity">
    <text evidence="2">Belongs to the SusD family.</text>
</comment>
<dbReference type="STRING" id="1513896.SAMN05660841_03716"/>
<dbReference type="GO" id="GO:0009279">
    <property type="term" value="C:cell outer membrane"/>
    <property type="evidence" value="ECO:0007669"/>
    <property type="project" value="UniProtKB-SubCell"/>
</dbReference>
<dbReference type="InterPro" id="IPR011990">
    <property type="entry name" value="TPR-like_helical_dom_sf"/>
</dbReference>
<evidence type="ECO:0000256" key="5">
    <source>
        <dbReference type="ARBA" id="ARBA00023237"/>
    </source>
</evidence>
<keyword evidence="3 6" id="KW-0732">Signal</keyword>
<dbReference type="Proteomes" id="UP000190150">
    <property type="component" value="Unassembled WGS sequence"/>
</dbReference>
<protein>
    <submittedName>
        <fullName evidence="8">Starch-binding associating with outer membrane</fullName>
    </submittedName>
</protein>
<dbReference type="PROSITE" id="PS51257">
    <property type="entry name" value="PROKAR_LIPOPROTEIN"/>
    <property type="match status" value="1"/>
</dbReference>
<dbReference type="Gene3D" id="1.25.40.390">
    <property type="match status" value="1"/>
</dbReference>
<evidence type="ECO:0000256" key="4">
    <source>
        <dbReference type="ARBA" id="ARBA00023136"/>
    </source>
</evidence>
<sequence length="517" mass="58730">MKSKIKYTLLLALALSSCNEFLDVKPSGKLIPTEAQQLGTLMNHGNVFDWFYLDNNIGSSYGYRGDNFRMSTTQEMSFSASPSTDRYAGYTFFEPMIDFNAYYYYFWNWNYRTINIYNTIVDGITNLGDQSADAKSIVAQTRAARAYNYLVAAVVNGPMWDPAGDNTVKVMPYRTDSSPTAPNPQLSNTEELFAKIWEDLDADMQSMPTLVGNPIWANKAALHAMRAQFFMYKRDWTNMLKEANDSWTAAGSDPNKLLYNFNDFRYRVVGNPPTDGTDHAVSLSIEYAPGGVLNTAEPFSEARGRENLFWRRAASSSGIYPSDSYIALFDKNKDLRYKLFMLKGVGATFAGGFNDGIQLMYYRANKLTRSHGITYPEVLLMRAEANARLNNLSEALNDLNTLRKYRYVKASTDPITITDLPGGAGLNQDQLLNEIIQERRREMPYNSFHRTVDIKRYFHDTGKPWSQTTLTHTIGPKVFSVTLNKHSFTLPITNEIIKYNPHWGLTPTEGLWNPFVK</sequence>
<proteinExistence type="inferred from homology"/>
<evidence type="ECO:0000313" key="9">
    <source>
        <dbReference type="Proteomes" id="UP000190150"/>
    </source>
</evidence>
<organism evidence="8 9">
    <name type="scientific">Sphingobacterium nematocida</name>
    <dbReference type="NCBI Taxonomy" id="1513896"/>
    <lineage>
        <taxon>Bacteria</taxon>
        <taxon>Pseudomonadati</taxon>
        <taxon>Bacteroidota</taxon>
        <taxon>Sphingobacteriia</taxon>
        <taxon>Sphingobacteriales</taxon>
        <taxon>Sphingobacteriaceae</taxon>
        <taxon>Sphingobacterium</taxon>
    </lineage>
</organism>